<dbReference type="Proteomes" id="UP000006772">
    <property type="component" value="Unassembled WGS sequence"/>
</dbReference>
<sequence length="173" mass="18889">MLAVLSWLMVAGALPSYAQGDPDDAGRAADTARVVAGIISYVRWPQPQPQLQLCLVGLTRYAQELTEERLSTPGQRITPRLVTDLTAAALEGCRLVYIGKLSEADYRKLLPQVVDHPVLSFTEADVSCDTGSMFCLKSRDKQIAFDANLDAIARSGLRVHPSVLQLARRKPSP</sequence>
<dbReference type="RefSeq" id="WP_006462919.1">
    <property type="nucleotide sequence ID" value="NZ_AEEC02000009.1"/>
</dbReference>
<evidence type="ECO:0000313" key="3">
    <source>
        <dbReference type="Proteomes" id="UP000006772"/>
    </source>
</evidence>
<evidence type="ECO:0000256" key="1">
    <source>
        <dbReference type="SAM" id="SignalP"/>
    </source>
</evidence>
<proteinExistence type="predicted"/>
<comment type="caution">
    <text evidence="2">The sequence shown here is derived from an EMBL/GenBank/DDBJ whole genome shotgun (WGS) entry which is preliminary data.</text>
</comment>
<protein>
    <recommendedName>
        <fullName evidence="4">YfiR family protein</fullName>
    </recommendedName>
</protein>
<name>A0AAI9IFN8_9BURK</name>
<dbReference type="InterPro" id="IPR025293">
    <property type="entry name" value="YfiR/HmsC-like"/>
</dbReference>
<evidence type="ECO:0000313" key="2">
    <source>
        <dbReference type="EMBL" id="EOA05205.1"/>
    </source>
</evidence>
<keyword evidence="1" id="KW-0732">Signal</keyword>
<reference evidence="2 3" key="1">
    <citation type="journal article" date="2013" name="Front. Microbiol.">
        <title>The genome of the endophytic bacterium H. frisingense GSF30(T) identifies diverse strategies in the Herbaspirillum genus to interact with plants.</title>
        <authorList>
            <person name="Straub D."/>
            <person name="Rothballer M."/>
            <person name="Hartmann A."/>
            <person name="Ludewig U."/>
        </authorList>
    </citation>
    <scope>NUCLEOTIDE SEQUENCE [LARGE SCALE GENOMIC DNA]</scope>
    <source>
        <strain evidence="2 3">GSF30</strain>
    </source>
</reference>
<accession>A0AAI9IFN8</accession>
<feature type="chain" id="PRO_5042584843" description="YfiR family protein" evidence="1">
    <location>
        <begin position="21"/>
        <end position="173"/>
    </location>
</feature>
<dbReference type="AlphaFoldDB" id="A0AAI9IFN8"/>
<organism evidence="2 3">
    <name type="scientific">Herbaspirillum frisingense GSF30</name>
    <dbReference type="NCBI Taxonomy" id="864073"/>
    <lineage>
        <taxon>Bacteria</taxon>
        <taxon>Pseudomonadati</taxon>
        <taxon>Pseudomonadota</taxon>
        <taxon>Betaproteobacteria</taxon>
        <taxon>Burkholderiales</taxon>
        <taxon>Oxalobacteraceae</taxon>
        <taxon>Herbaspirillum</taxon>
    </lineage>
</organism>
<dbReference type="Pfam" id="PF13689">
    <property type="entry name" value="DUF4154"/>
    <property type="match status" value="1"/>
</dbReference>
<gene>
    <name evidence="2" type="ORF">HFRIS_008686</name>
</gene>
<evidence type="ECO:0008006" key="4">
    <source>
        <dbReference type="Google" id="ProtNLM"/>
    </source>
</evidence>
<feature type="signal peptide" evidence="1">
    <location>
        <begin position="1"/>
        <end position="20"/>
    </location>
</feature>
<dbReference type="EMBL" id="AEEC02000009">
    <property type="protein sequence ID" value="EOA05205.1"/>
    <property type="molecule type" value="Genomic_DNA"/>
</dbReference>